<dbReference type="AlphaFoldDB" id="K3YB34"/>
<name>K3YB34_SETIT</name>
<organism evidence="2 3">
    <name type="scientific">Setaria italica</name>
    <name type="common">Foxtail millet</name>
    <name type="synonym">Panicum italicum</name>
    <dbReference type="NCBI Taxonomy" id="4555"/>
    <lineage>
        <taxon>Eukaryota</taxon>
        <taxon>Viridiplantae</taxon>
        <taxon>Streptophyta</taxon>
        <taxon>Embryophyta</taxon>
        <taxon>Tracheophyta</taxon>
        <taxon>Spermatophyta</taxon>
        <taxon>Magnoliopsida</taxon>
        <taxon>Liliopsida</taxon>
        <taxon>Poales</taxon>
        <taxon>Poaceae</taxon>
        <taxon>PACMAD clade</taxon>
        <taxon>Panicoideae</taxon>
        <taxon>Panicodae</taxon>
        <taxon>Paniceae</taxon>
        <taxon>Cenchrinae</taxon>
        <taxon>Setaria</taxon>
    </lineage>
</organism>
<evidence type="ECO:0000256" key="1">
    <source>
        <dbReference type="SAM" id="SignalP"/>
    </source>
</evidence>
<evidence type="ECO:0000313" key="3">
    <source>
        <dbReference type="Proteomes" id="UP000004995"/>
    </source>
</evidence>
<keyword evidence="1" id="KW-0732">Signal</keyword>
<reference evidence="2" key="2">
    <citation type="submission" date="2018-08" db="UniProtKB">
        <authorList>
            <consortium name="EnsemblPlants"/>
        </authorList>
    </citation>
    <scope>IDENTIFICATION</scope>
    <source>
        <strain evidence="2">Yugu1</strain>
    </source>
</reference>
<dbReference type="Gramene" id="KQK98370">
    <property type="protein sequence ID" value="KQK98370"/>
    <property type="gene ID" value="SETIT_011428mg"/>
</dbReference>
<dbReference type="Proteomes" id="UP000004995">
    <property type="component" value="Unassembled WGS sequence"/>
</dbReference>
<feature type="signal peptide" evidence="1">
    <location>
        <begin position="1"/>
        <end position="31"/>
    </location>
</feature>
<protein>
    <submittedName>
        <fullName evidence="2">Uncharacterized protein</fullName>
    </submittedName>
</protein>
<dbReference type="InParanoid" id="K3YB34"/>
<dbReference type="EMBL" id="AGNK02004464">
    <property type="status" value="NOT_ANNOTATED_CDS"/>
    <property type="molecule type" value="Genomic_DNA"/>
</dbReference>
<accession>K3YB34</accession>
<keyword evidence="3" id="KW-1185">Reference proteome</keyword>
<proteinExistence type="predicted"/>
<dbReference type="EnsemblPlants" id="KQK98370">
    <property type="protein sequence ID" value="KQK98370"/>
    <property type="gene ID" value="SETIT_011428mg"/>
</dbReference>
<evidence type="ECO:0000313" key="2">
    <source>
        <dbReference type="EnsemblPlants" id="KQK98370"/>
    </source>
</evidence>
<feature type="chain" id="PRO_5010126573" evidence="1">
    <location>
        <begin position="32"/>
        <end position="101"/>
    </location>
</feature>
<sequence>MALVSWAIAMQYQVQEVWWILLCHFIMHSKAFGACPTASSQVLPNILEQVGVLSHRKTYMDNINFLVSISLENILQRVQHESDLPHSIRTTKQCTGKEMAQ</sequence>
<reference evidence="3" key="1">
    <citation type="journal article" date="2012" name="Nat. Biotechnol.">
        <title>Reference genome sequence of the model plant Setaria.</title>
        <authorList>
            <person name="Bennetzen J.L."/>
            <person name="Schmutz J."/>
            <person name="Wang H."/>
            <person name="Percifield R."/>
            <person name="Hawkins J."/>
            <person name="Pontaroli A.C."/>
            <person name="Estep M."/>
            <person name="Feng L."/>
            <person name="Vaughn J.N."/>
            <person name="Grimwood J."/>
            <person name="Jenkins J."/>
            <person name="Barry K."/>
            <person name="Lindquist E."/>
            <person name="Hellsten U."/>
            <person name="Deshpande S."/>
            <person name="Wang X."/>
            <person name="Wu X."/>
            <person name="Mitros T."/>
            <person name="Triplett J."/>
            <person name="Yang X."/>
            <person name="Ye C.Y."/>
            <person name="Mauro-Herrera M."/>
            <person name="Wang L."/>
            <person name="Li P."/>
            <person name="Sharma M."/>
            <person name="Sharma R."/>
            <person name="Ronald P.C."/>
            <person name="Panaud O."/>
            <person name="Kellogg E.A."/>
            <person name="Brutnell T.P."/>
            <person name="Doust A.N."/>
            <person name="Tuskan G.A."/>
            <person name="Rokhsar D."/>
            <person name="Devos K.M."/>
        </authorList>
    </citation>
    <scope>NUCLEOTIDE SEQUENCE [LARGE SCALE GENOMIC DNA]</scope>
    <source>
        <strain evidence="3">cv. Yugu1</strain>
    </source>
</reference>
<dbReference type="HOGENOM" id="CLU_2296576_0_0_1"/>